<dbReference type="EMBL" id="QZCG01000001">
    <property type="protein sequence ID" value="RJE89409.1"/>
    <property type="molecule type" value="Genomic_DNA"/>
</dbReference>
<evidence type="ECO:0000313" key="2">
    <source>
        <dbReference type="Proteomes" id="UP000284202"/>
    </source>
</evidence>
<comment type="caution">
    <text evidence="1">The sequence shown here is derived from an EMBL/GenBank/DDBJ whole genome shotgun (WGS) entry which is preliminary data.</text>
</comment>
<sequence>MTLRTDITIPDHAFLRDEKILFRHCDPAGIVFYPRYFEMMNDTVEAFFDHIGHPFEQLHHGGAVPTAQLEARFTHPSRHGDRLRFALWLAQLGKASAHLRIVASAGQELRMIFRSVLVLVDAQGRPCPWSGDLRHAFKPYLKNEEE</sequence>
<dbReference type="CDD" id="cd00586">
    <property type="entry name" value="4HBT"/>
    <property type="match status" value="1"/>
</dbReference>
<proteinExistence type="predicted"/>
<dbReference type="RefSeq" id="WP_119745325.1">
    <property type="nucleotide sequence ID" value="NZ_QZCG01000001.1"/>
</dbReference>
<name>A0A418T872_9RHOB</name>
<dbReference type="Proteomes" id="UP000284202">
    <property type="component" value="Unassembled WGS sequence"/>
</dbReference>
<evidence type="ECO:0000313" key="1">
    <source>
        <dbReference type="EMBL" id="RJE89409.1"/>
    </source>
</evidence>
<organism evidence="1 2">
    <name type="scientific">Paracoccus onubensis</name>
    <dbReference type="NCBI Taxonomy" id="1675788"/>
    <lineage>
        <taxon>Bacteria</taxon>
        <taxon>Pseudomonadati</taxon>
        <taxon>Pseudomonadota</taxon>
        <taxon>Alphaproteobacteria</taxon>
        <taxon>Rhodobacterales</taxon>
        <taxon>Paracoccaceae</taxon>
        <taxon>Paracoccus</taxon>
    </lineage>
</organism>
<gene>
    <name evidence="1" type="ORF">D3P04_01905</name>
</gene>
<dbReference type="InterPro" id="IPR029069">
    <property type="entry name" value="HotDog_dom_sf"/>
</dbReference>
<dbReference type="Pfam" id="PF13279">
    <property type="entry name" value="4HBT_2"/>
    <property type="match status" value="1"/>
</dbReference>
<keyword evidence="2" id="KW-1185">Reference proteome</keyword>
<accession>A0A418T872</accession>
<protein>
    <submittedName>
        <fullName evidence="1">Acyl-CoA thioesterase</fullName>
    </submittedName>
</protein>
<reference evidence="2" key="1">
    <citation type="submission" date="2018-09" db="EMBL/GenBank/DDBJ databases">
        <title>Acidovorax cavernicola nov. sp. isolated from Gruta de las Maravillas (Aracena, Spain).</title>
        <authorList>
            <person name="Jurado V."/>
            <person name="Gutierrez-Patricio S."/>
            <person name="Gonzalez-Pimentel J.L."/>
            <person name="Miller A.Z."/>
            <person name="Laiz L."/>
            <person name="Saiz-Jimenez C."/>
        </authorList>
    </citation>
    <scope>NUCLEOTIDE SEQUENCE [LARGE SCALE GENOMIC DNA]</scope>
    <source>
        <strain evidence="2">1011MAR3C25</strain>
    </source>
</reference>
<dbReference type="OrthoDB" id="7204167at2"/>
<dbReference type="AlphaFoldDB" id="A0A418T872"/>
<dbReference type="SUPFAM" id="SSF54637">
    <property type="entry name" value="Thioesterase/thiol ester dehydrase-isomerase"/>
    <property type="match status" value="1"/>
</dbReference>
<dbReference type="Gene3D" id="3.10.129.10">
    <property type="entry name" value="Hotdog Thioesterase"/>
    <property type="match status" value="1"/>
</dbReference>